<protein>
    <submittedName>
        <fullName evidence="2">Uncharacterized protein</fullName>
    </submittedName>
</protein>
<feature type="transmembrane region" description="Helical" evidence="1">
    <location>
        <begin position="75"/>
        <end position="98"/>
    </location>
</feature>
<evidence type="ECO:0000313" key="3">
    <source>
        <dbReference type="Proteomes" id="UP000016626"/>
    </source>
</evidence>
<gene>
    <name evidence="2" type="ORF">HMPREF9015_00920</name>
</gene>
<sequence>MVIYECRKGRKYKINIKNLIDERKIIMKMELIKKLSDDVFADKKQHLMASRIALIMSVVPILSQVMSIFKVNYVIAHMFGAVNALCILCSFVLSVLCIKNQKNRNFMNVCSIIISGFFMLVAAVLMVIGLIYTIAYVVKH</sequence>
<dbReference type="EMBL" id="AWVM01000047">
    <property type="protein sequence ID" value="ERK52144.1"/>
    <property type="molecule type" value="Genomic_DNA"/>
</dbReference>
<dbReference type="HOGENOM" id="CLU_1832699_0_0_0"/>
<feature type="transmembrane region" description="Helical" evidence="1">
    <location>
        <begin position="110"/>
        <end position="138"/>
    </location>
</feature>
<dbReference type="Proteomes" id="UP000016626">
    <property type="component" value="Unassembled WGS sequence"/>
</dbReference>
<dbReference type="AlphaFoldDB" id="U2Q7V0"/>
<accession>U2Q7V0</accession>
<proteinExistence type="predicted"/>
<feature type="transmembrane region" description="Helical" evidence="1">
    <location>
        <begin position="52"/>
        <end position="69"/>
    </location>
</feature>
<keyword evidence="1" id="KW-1133">Transmembrane helix</keyword>
<evidence type="ECO:0000256" key="1">
    <source>
        <dbReference type="SAM" id="Phobius"/>
    </source>
</evidence>
<name>U2Q7V0_LEPWF</name>
<keyword evidence="1" id="KW-0812">Transmembrane</keyword>
<comment type="caution">
    <text evidence="2">The sequence shown here is derived from an EMBL/GenBank/DDBJ whole genome shotgun (WGS) entry which is preliminary data.</text>
</comment>
<evidence type="ECO:0000313" key="2">
    <source>
        <dbReference type="EMBL" id="ERK52144.1"/>
    </source>
</evidence>
<organism evidence="2 3">
    <name type="scientific">Leptotrichia wadei (strain F0279)</name>
    <dbReference type="NCBI Taxonomy" id="888055"/>
    <lineage>
        <taxon>Bacteria</taxon>
        <taxon>Fusobacteriati</taxon>
        <taxon>Fusobacteriota</taxon>
        <taxon>Fusobacteriia</taxon>
        <taxon>Fusobacteriales</taxon>
        <taxon>Leptotrichiaceae</taxon>
        <taxon>Leptotrichia</taxon>
    </lineage>
</organism>
<dbReference type="PATRIC" id="fig|888055.3.peg.878"/>
<reference evidence="2 3" key="1">
    <citation type="submission" date="2013-06" db="EMBL/GenBank/DDBJ databases">
        <authorList>
            <person name="Weinstock G."/>
            <person name="Sodergren E."/>
            <person name="Lobos E.A."/>
            <person name="Fulton L."/>
            <person name="Fulton R."/>
            <person name="Courtney L."/>
            <person name="Fronick C."/>
            <person name="O'Laughlin M."/>
            <person name="Godfrey J."/>
            <person name="Wilson R.M."/>
            <person name="Miner T."/>
            <person name="Farmer C."/>
            <person name="Delehaunty K."/>
            <person name="Cordes M."/>
            <person name="Minx P."/>
            <person name="Tomlinson C."/>
            <person name="Chen J."/>
            <person name="Wollam A."/>
            <person name="Pepin K.H."/>
            <person name="Bhonagiri V."/>
            <person name="Zhang X."/>
            <person name="Warren W."/>
            <person name="Mitreva M."/>
            <person name="Mardis E.R."/>
            <person name="Wilson R.K."/>
        </authorList>
    </citation>
    <scope>NUCLEOTIDE SEQUENCE [LARGE SCALE GENOMIC DNA]</scope>
    <source>
        <strain evidence="2 3">F0279</strain>
    </source>
</reference>
<keyword evidence="1" id="KW-0472">Membrane</keyword>